<name>A0A409Y7T6_9AGAR</name>
<sequence>MLSRRQVYLLAVIVAISLLYIFKLTIPLPQNFKVVPLSENSLEDPSSAYSITTTHPAKPDPIVLTFVLMGQPAALEGLVSIKSAIMHASRPLDIHLICSEDSVEIIEPAITLIRQPYYSLNVIFHVVPLKRVEERLTRAGIGIGKRNWPMLSKLLMHEILIDVEKTIFVDTDMIFVVDPAQLWDNFRTFDDNALLALPTLGPTSHAGEICTCVMLLNLERMRRPEPNSLLIPSSLIPQYKDILTEALDAAERDGIPNMKGRPERASFSRKDAPFGDQGIIYALWMHRPALFPQLSLRWDITQCRSSYGLRLGGFLDKDGKPVEDDTAITEQEQLQIHNYNQKAGEGLIVPGILHFNCQPDAGTNVWEWIENHDDTLKTWAPMVTTTVRYKWIWLNRGNGSANTSIVKHTTIRWLDERIHDSDSEENIIKMTGRRAS</sequence>
<evidence type="ECO:0000256" key="4">
    <source>
        <dbReference type="ARBA" id="ARBA00022968"/>
    </source>
</evidence>
<keyword evidence="5" id="KW-1133">Transmembrane helix</keyword>
<organism evidence="6 7">
    <name type="scientific">Panaeolus cyanescens</name>
    <dbReference type="NCBI Taxonomy" id="181874"/>
    <lineage>
        <taxon>Eukaryota</taxon>
        <taxon>Fungi</taxon>
        <taxon>Dikarya</taxon>
        <taxon>Basidiomycota</taxon>
        <taxon>Agaricomycotina</taxon>
        <taxon>Agaricomycetes</taxon>
        <taxon>Agaricomycetidae</taxon>
        <taxon>Agaricales</taxon>
        <taxon>Agaricineae</taxon>
        <taxon>Galeropsidaceae</taxon>
        <taxon>Panaeolus</taxon>
    </lineage>
</organism>
<dbReference type="InParanoid" id="A0A409Y7T6"/>
<dbReference type="GO" id="GO:0016266">
    <property type="term" value="P:protein O-linked glycosylation via N-acetyl-galactosamine"/>
    <property type="evidence" value="ECO:0007669"/>
    <property type="project" value="TreeGrafter"/>
</dbReference>
<dbReference type="PANTHER" id="PTHR46012">
    <property type="entry name" value="IP22168P"/>
    <property type="match status" value="1"/>
</dbReference>
<keyword evidence="3" id="KW-0808">Transferase</keyword>
<dbReference type="OrthoDB" id="411524at2759"/>
<dbReference type="InterPro" id="IPR051993">
    <property type="entry name" value="Glycosyltransferase_8"/>
</dbReference>
<evidence type="ECO:0000313" key="7">
    <source>
        <dbReference type="Proteomes" id="UP000284842"/>
    </source>
</evidence>
<dbReference type="Proteomes" id="UP000284842">
    <property type="component" value="Unassembled WGS sequence"/>
</dbReference>
<accession>A0A409Y7T6</accession>
<dbReference type="GO" id="GO:0035252">
    <property type="term" value="F:UDP-xylosyltransferase activity"/>
    <property type="evidence" value="ECO:0007669"/>
    <property type="project" value="TreeGrafter"/>
</dbReference>
<comment type="caution">
    <text evidence="6">The sequence shown here is derived from an EMBL/GenBank/DDBJ whole genome shotgun (WGS) entry which is preliminary data.</text>
</comment>
<keyword evidence="5" id="KW-0812">Transmembrane</keyword>
<feature type="transmembrane region" description="Helical" evidence="5">
    <location>
        <begin position="7"/>
        <end position="26"/>
    </location>
</feature>
<dbReference type="AlphaFoldDB" id="A0A409Y7T6"/>
<evidence type="ECO:0000256" key="2">
    <source>
        <dbReference type="ARBA" id="ARBA00022676"/>
    </source>
</evidence>
<dbReference type="EMBL" id="NHTK01001370">
    <property type="protein sequence ID" value="PPQ99080.1"/>
    <property type="molecule type" value="Genomic_DNA"/>
</dbReference>
<evidence type="ECO:0000256" key="1">
    <source>
        <dbReference type="ARBA" id="ARBA00004606"/>
    </source>
</evidence>
<protein>
    <recommendedName>
        <fullName evidence="8">Glycosyltransferase family 8 protein</fullName>
    </recommendedName>
</protein>
<proteinExistence type="predicted"/>
<comment type="subcellular location">
    <subcellularLocation>
        <location evidence="1">Membrane</location>
        <topology evidence="1">Single-pass type II membrane protein</topology>
    </subcellularLocation>
</comment>
<keyword evidence="4" id="KW-0735">Signal-anchor</keyword>
<keyword evidence="2" id="KW-0328">Glycosyltransferase</keyword>
<dbReference type="SUPFAM" id="SSF53448">
    <property type="entry name" value="Nucleotide-diphospho-sugar transferases"/>
    <property type="match status" value="1"/>
</dbReference>
<dbReference type="PANTHER" id="PTHR46012:SF2">
    <property type="entry name" value="IP22168P"/>
    <property type="match status" value="1"/>
</dbReference>
<dbReference type="GO" id="GO:0016020">
    <property type="term" value="C:membrane"/>
    <property type="evidence" value="ECO:0007669"/>
    <property type="project" value="UniProtKB-SubCell"/>
</dbReference>
<gene>
    <name evidence="6" type="ORF">CVT24_003640</name>
</gene>
<dbReference type="Gene3D" id="3.90.550.10">
    <property type="entry name" value="Spore Coat Polysaccharide Biosynthesis Protein SpsA, Chain A"/>
    <property type="match status" value="1"/>
</dbReference>
<dbReference type="InterPro" id="IPR029044">
    <property type="entry name" value="Nucleotide-diphossugar_trans"/>
</dbReference>
<evidence type="ECO:0000256" key="3">
    <source>
        <dbReference type="ARBA" id="ARBA00022679"/>
    </source>
</evidence>
<evidence type="ECO:0008006" key="8">
    <source>
        <dbReference type="Google" id="ProtNLM"/>
    </source>
</evidence>
<evidence type="ECO:0000256" key="5">
    <source>
        <dbReference type="SAM" id="Phobius"/>
    </source>
</evidence>
<evidence type="ECO:0000313" key="6">
    <source>
        <dbReference type="EMBL" id="PPQ99080.1"/>
    </source>
</evidence>
<keyword evidence="5" id="KW-0472">Membrane</keyword>
<reference evidence="6 7" key="1">
    <citation type="journal article" date="2018" name="Evol. Lett.">
        <title>Horizontal gene cluster transfer increased hallucinogenic mushroom diversity.</title>
        <authorList>
            <person name="Reynolds H.T."/>
            <person name="Vijayakumar V."/>
            <person name="Gluck-Thaler E."/>
            <person name="Korotkin H.B."/>
            <person name="Matheny P.B."/>
            <person name="Slot J.C."/>
        </authorList>
    </citation>
    <scope>NUCLEOTIDE SEQUENCE [LARGE SCALE GENOMIC DNA]</scope>
    <source>
        <strain evidence="6 7">2629</strain>
    </source>
</reference>
<keyword evidence="7" id="KW-1185">Reference proteome</keyword>